<dbReference type="Gene3D" id="3.30.720.120">
    <property type="match status" value="1"/>
</dbReference>
<feature type="domain" description="VOC" evidence="1">
    <location>
        <begin position="2"/>
        <end position="125"/>
    </location>
</feature>
<reference evidence="2" key="1">
    <citation type="submission" date="2020-09" db="EMBL/GenBank/DDBJ databases">
        <title>A novel bacterium of genus Paenibacillus, isolated from South China Sea.</title>
        <authorList>
            <person name="Huang H."/>
            <person name="Mo K."/>
            <person name="Hu Y."/>
        </authorList>
    </citation>
    <scope>NUCLEOTIDE SEQUENCE</scope>
    <source>
        <strain evidence="2">IB182496</strain>
    </source>
</reference>
<evidence type="ECO:0000313" key="3">
    <source>
        <dbReference type="Proteomes" id="UP000621560"/>
    </source>
</evidence>
<accession>A0A927BX00</accession>
<dbReference type="InterPro" id="IPR037523">
    <property type="entry name" value="VOC_core"/>
</dbReference>
<dbReference type="GO" id="GO:0051213">
    <property type="term" value="F:dioxygenase activity"/>
    <property type="evidence" value="ECO:0007669"/>
    <property type="project" value="UniProtKB-KW"/>
</dbReference>
<keyword evidence="2" id="KW-0223">Dioxygenase</keyword>
<dbReference type="InterPro" id="IPR029068">
    <property type="entry name" value="Glyas_Bleomycin-R_OHBP_Dase"/>
</dbReference>
<protein>
    <submittedName>
        <fullName evidence="2">Glyoxalase/bleomycin resistance/extradiol dioxygenase family protein</fullName>
    </submittedName>
</protein>
<evidence type="ECO:0000259" key="1">
    <source>
        <dbReference type="PROSITE" id="PS51819"/>
    </source>
</evidence>
<dbReference type="Proteomes" id="UP000621560">
    <property type="component" value="Unassembled WGS sequence"/>
</dbReference>
<keyword evidence="2" id="KW-0560">Oxidoreductase</keyword>
<name>A0A927BX00_9BACL</name>
<comment type="caution">
    <text evidence="2">The sequence shown here is derived from an EMBL/GenBank/DDBJ whole genome shotgun (WGS) entry which is preliminary data.</text>
</comment>
<sequence length="146" mass="16780">MKINSYYPVIMTDEVSLTAEFYKTYFAFETVFESEWYISLRMASESFEYELAVLDAFHATVPEGFRAGTQGLILNFEVEDVDVVYARLIEAAGLPLRQEMRNEAFGQRHFLTSDPSGVLIDVIQIIPPTEEFSEHYNEQIWEAGAE</sequence>
<dbReference type="EMBL" id="JACXIZ010000030">
    <property type="protein sequence ID" value="MBD2846984.1"/>
    <property type="molecule type" value="Genomic_DNA"/>
</dbReference>
<dbReference type="RefSeq" id="WP_190919881.1">
    <property type="nucleotide sequence ID" value="NZ_JACXIZ010000030.1"/>
</dbReference>
<gene>
    <name evidence="2" type="ORF">IDH44_17440</name>
</gene>
<keyword evidence="3" id="KW-1185">Reference proteome</keyword>
<proteinExistence type="predicted"/>
<dbReference type="Gene3D" id="3.30.720.110">
    <property type="match status" value="1"/>
</dbReference>
<evidence type="ECO:0000313" key="2">
    <source>
        <dbReference type="EMBL" id="MBD2846984.1"/>
    </source>
</evidence>
<dbReference type="PROSITE" id="PS51819">
    <property type="entry name" value="VOC"/>
    <property type="match status" value="1"/>
</dbReference>
<organism evidence="2 3">
    <name type="scientific">Paenibacillus sabuli</name>
    <dbReference type="NCBI Taxonomy" id="2772509"/>
    <lineage>
        <taxon>Bacteria</taxon>
        <taxon>Bacillati</taxon>
        <taxon>Bacillota</taxon>
        <taxon>Bacilli</taxon>
        <taxon>Bacillales</taxon>
        <taxon>Paenibacillaceae</taxon>
        <taxon>Paenibacillus</taxon>
    </lineage>
</organism>
<dbReference type="SUPFAM" id="SSF54593">
    <property type="entry name" value="Glyoxalase/Bleomycin resistance protein/Dihydroxybiphenyl dioxygenase"/>
    <property type="match status" value="1"/>
</dbReference>
<dbReference type="AlphaFoldDB" id="A0A927BX00"/>